<sequence>MGCYKSRYKTDCKCKDNDSCHHKSVKVTTQYGIISGFQYKDPSCIANVFLGIPFAAPPVDKLRFKKPQQPLKWDGILNATKYKAQSIQKPDIITNLIVRVPVREDCLYLNIVTPRFHLGIHKKYPVIVYVHGGSFCNDSAVRYHYSKCASYWVKHGVIAVTIQYRLGFLGYFYTGDDTCQTNNGLWDQYFAIKWVKENISSFHGDPNNITVIGQSAGGVSVDLLSLSPISNNTFQKCIILGGNADTLWAIADKESLQETCRKKAIELGFTRVGKNADDQWTRDDNFRMMEFLEKVPAKHFVLTKSSFLPEKFYESILDLAPVVDDEILPKMPHLLRKEVKLKPTIIGICKYEGLIFAALTKIKNPENLLLPLTRGQQTRLQKRGFNLTISEVENMLGYNDTMKMLTEPKKLMKEVIKTYGDLGTNISIIDFILNRWERQSGIKTFITEGKDLSEIPSTITNIPHYDIQSHSDEGSKESRSPSKKMKTLDLVNKKFRNLKNILHRKPSKDVPLFFFRFDHCNRKNFRGISAFFPFIGSTHGTELNYIIGVNQYFVPFTRTKADKKVSFFMTTAITNFAKYGNPNGSNNEGICNIIWDPVKMDPITLNFNFLRITKDMGMVANYGNGRLLHLAKFYRYLKSKEAEMEENDKKDINNNETKEVVSHPVIKNSLNDTISKSLIEKSEIKSISMNSGSLPLSKIRNTSTV</sequence>
<dbReference type="PANTHER" id="PTHR44590:SF3">
    <property type="entry name" value="CARBOXYLESTERASE TYPE B DOMAIN-CONTAINING PROTEIN"/>
    <property type="match status" value="1"/>
</dbReference>
<dbReference type="ESTHER" id="9bila-a0a0k0fke8">
    <property type="family name" value="Carb_B_Nematoda"/>
</dbReference>
<reference evidence="3" key="1">
    <citation type="submission" date="2014-07" db="EMBL/GenBank/DDBJ databases">
        <authorList>
            <person name="Martin A.A"/>
            <person name="De Silva N."/>
        </authorList>
    </citation>
    <scope>NUCLEOTIDE SEQUENCE</scope>
</reference>
<dbReference type="InterPro" id="IPR019819">
    <property type="entry name" value="Carboxylesterase_B_CS"/>
</dbReference>
<dbReference type="Proteomes" id="UP000035680">
    <property type="component" value="Unassembled WGS sequence"/>
</dbReference>
<dbReference type="AlphaFoldDB" id="A0A0K0FKE8"/>
<protein>
    <submittedName>
        <fullName evidence="4">COesterase domain-containing protein</fullName>
    </submittedName>
</protein>
<evidence type="ECO:0000313" key="4">
    <source>
        <dbReference type="WBParaSite" id="SVE_0951200.1"/>
    </source>
</evidence>
<dbReference type="PANTHER" id="PTHR44590">
    <property type="entry name" value="CARBOXYLIC ESTER HYDROLASE-RELATED"/>
    <property type="match status" value="1"/>
</dbReference>
<keyword evidence="3" id="KW-1185">Reference proteome</keyword>
<dbReference type="SUPFAM" id="SSF53474">
    <property type="entry name" value="alpha/beta-Hydrolases"/>
    <property type="match status" value="1"/>
</dbReference>
<dbReference type="Gene3D" id="3.40.50.1820">
    <property type="entry name" value="alpha/beta hydrolase"/>
    <property type="match status" value="1"/>
</dbReference>
<feature type="compositionally biased region" description="Basic and acidic residues" evidence="1">
    <location>
        <begin position="467"/>
        <end position="480"/>
    </location>
</feature>
<proteinExistence type="predicted"/>
<dbReference type="InterPro" id="IPR002018">
    <property type="entry name" value="CarbesteraseB"/>
</dbReference>
<reference evidence="4" key="2">
    <citation type="submission" date="2015-08" db="UniProtKB">
        <authorList>
            <consortium name="WormBaseParasite"/>
        </authorList>
    </citation>
    <scope>IDENTIFICATION</scope>
</reference>
<evidence type="ECO:0000313" key="3">
    <source>
        <dbReference type="Proteomes" id="UP000035680"/>
    </source>
</evidence>
<dbReference type="STRING" id="75913.A0A0K0FKE8"/>
<dbReference type="InterPro" id="IPR029058">
    <property type="entry name" value="AB_hydrolase_fold"/>
</dbReference>
<accession>A0A0K0FKE8</accession>
<organism evidence="3 4">
    <name type="scientific">Strongyloides venezuelensis</name>
    <name type="common">Threadworm</name>
    <dbReference type="NCBI Taxonomy" id="75913"/>
    <lineage>
        <taxon>Eukaryota</taxon>
        <taxon>Metazoa</taxon>
        <taxon>Ecdysozoa</taxon>
        <taxon>Nematoda</taxon>
        <taxon>Chromadorea</taxon>
        <taxon>Rhabditida</taxon>
        <taxon>Tylenchina</taxon>
        <taxon>Panagrolaimomorpha</taxon>
        <taxon>Strongyloidoidea</taxon>
        <taxon>Strongyloididae</taxon>
        <taxon>Strongyloides</taxon>
    </lineage>
</organism>
<evidence type="ECO:0000256" key="1">
    <source>
        <dbReference type="SAM" id="MobiDB-lite"/>
    </source>
</evidence>
<feature type="region of interest" description="Disordered" evidence="1">
    <location>
        <begin position="464"/>
        <end position="484"/>
    </location>
</feature>
<dbReference type="PROSITE" id="PS00941">
    <property type="entry name" value="CARBOXYLESTERASE_B_2"/>
    <property type="match status" value="1"/>
</dbReference>
<feature type="domain" description="Carboxylesterase type B" evidence="2">
    <location>
        <begin position="25"/>
        <end position="614"/>
    </location>
</feature>
<dbReference type="Pfam" id="PF00135">
    <property type="entry name" value="COesterase"/>
    <property type="match status" value="1"/>
</dbReference>
<name>A0A0K0FKE8_STRVS</name>
<dbReference type="WBParaSite" id="SVE_0951200.1">
    <property type="protein sequence ID" value="SVE_0951200.1"/>
    <property type="gene ID" value="SVE_0951200"/>
</dbReference>
<evidence type="ECO:0000259" key="2">
    <source>
        <dbReference type="Pfam" id="PF00135"/>
    </source>
</evidence>